<dbReference type="EMBL" id="FR932758">
    <property type="protein sequence ID" value="CDQ97730.1"/>
    <property type="molecule type" value="Genomic_DNA"/>
</dbReference>
<evidence type="ECO:0000313" key="17">
    <source>
        <dbReference type="EMBL" id="CDQ97730.1"/>
    </source>
</evidence>
<dbReference type="PANTHER" id="PTHR13269:SF6">
    <property type="entry name" value="NUCLEOPORIN NDC1"/>
    <property type="match status" value="1"/>
</dbReference>
<dbReference type="GO" id="GO:0015031">
    <property type="term" value="P:protein transport"/>
    <property type="evidence" value="ECO:0007669"/>
    <property type="project" value="UniProtKB-KW"/>
</dbReference>
<protein>
    <recommendedName>
        <fullName evidence="4">Nucleoporin NDC1</fullName>
    </recommendedName>
    <alternativeName>
        <fullName evidence="15">Transmembrane protein 48</fullName>
    </alternativeName>
</protein>
<dbReference type="GO" id="GO:0051028">
    <property type="term" value="P:mRNA transport"/>
    <property type="evidence" value="ECO:0007669"/>
    <property type="project" value="UniProtKB-KW"/>
</dbReference>
<keyword evidence="13" id="KW-0539">Nucleus</keyword>
<evidence type="ECO:0000256" key="14">
    <source>
        <dbReference type="ARBA" id="ARBA00025441"/>
    </source>
</evidence>
<accession>A0A060Z901</accession>
<reference evidence="17" key="2">
    <citation type="submission" date="2014-03" db="EMBL/GenBank/DDBJ databases">
        <authorList>
            <person name="Genoscope - CEA"/>
        </authorList>
    </citation>
    <scope>NUCLEOTIDE SEQUENCE</scope>
</reference>
<evidence type="ECO:0000256" key="9">
    <source>
        <dbReference type="ARBA" id="ARBA00022989"/>
    </source>
</evidence>
<dbReference type="PANTHER" id="PTHR13269">
    <property type="entry name" value="NUCLEOPORIN NDC1"/>
    <property type="match status" value="1"/>
</dbReference>
<dbReference type="Pfam" id="PF09531">
    <property type="entry name" value="Ndc1_Nup"/>
    <property type="match status" value="1"/>
</dbReference>
<keyword evidence="8" id="KW-0653">Protein transport</keyword>
<feature type="transmembrane region" description="Helical" evidence="16">
    <location>
        <begin position="6"/>
        <end position="28"/>
    </location>
</feature>
<dbReference type="GO" id="GO:0031965">
    <property type="term" value="C:nuclear membrane"/>
    <property type="evidence" value="ECO:0007669"/>
    <property type="project" value="UniProtKB-SubCell"/>
</dbReference>
<keyword evidence="9 16" id="KW-1133">Transmembrane helix</keyword>
<evidence type="ECO:0000256" key="8">
    <source>
        <dbReference type="ARBA" id="ARBA00022927"/>
    </source>
</evidence>
<keyword evidence="12 16" id="KW-0472">Membrane</keyword>
<organism evidence="17 18">
    <name type="scientific">Oncorhynchus mykiss</name>
    <name type="common">Rainbow trout</name>
    <name type="synonym">Salmo gairdneri</name>
    <dbReference type="NCBI Taxonomy" id="8022"/>
    <lineage>
        <taxon>Eukaryota</taxon>
        <taxon>Metazoa</taxon>
        <taxon>Chordata</taxon>
        <taxon>Craniata</taxon>
        <taxon>Vertebrata</taxon>
        <taxon>Euteleostomi</taxon>
        <taxon>Actinopterygii</taxon>
        <taxon>Neopterygii</taxon>
        <taxon>Teleostei</taxon>
        <taxon>Protacanthopterygii</taxon>
        <taxon>Salmoniformes</taxon>
        <taxon>Salmonidae</taxon>
        <taxon>Salmoninae</taxon>
        <taxon>Oncorhynchus</taxon>
    </lineage>
</organism>
<evidence type="ECO:0000256" key="10">
    <source>
        <dbReference type="ARBA" id="ARBA00023010"/>
    </source>
</evidence>
<evidence type="ECO:0000256" key="1">
    <source>
        <dbReference type="ARBA" id="ARBA00004232"/>
    </source>
</evidence>
<keyword evidence="6 16" id="KW-0812">Transmembrane</keyword>
<comment type="function">
    <text evidence="14">Component of the nuclear pore complex (NPC), which plays a key role in de novo assembly and insertion of NPC in the nuclear envelope. Required for NPC and nuclear envelope assembly, possibly by forming a link between the nuclear envelope membrane and soluble nucleoporins, thereby anchoring the NPC in the membrane.</text>
</comment>
<gene>
    <name evidence="17" type="ORF">GSONMT00011554001</name>
</gene>
<feature type="transmembrane region" description="Helical" evidence="16">
    <location>
        <begin position="49"/>
        <end position="75"/>
    </location>
</feature>
<reference evidence="17" key="1">
    <citation type="journal article" date="2014" name="Nat. Commun.">
        <title>The rainbow trout genome provides novel insights into evolution after whole-genome duplication in vertebrates.</title>
        <authorList>
            <person name="Berthelot C."/>
            <person name="Brunet F."/>
            <person name="Chalopin D."/>
            <person name="Juanchich A."/>
            <person name="Bernard M."/>
            <person name="Noel B."/>
            <person name="Bento P."/>
            <person name="Da Silva C."/>
            <person name="Labadie K."/>
            <person name="Alberti A."/>
            <person name="Aury J.M."/>
            <person name="Louis A."/>
            <person name="Dehais P."/>
            <person name="Bardou P."/>
            <person name="Montfort J."/>
            <person name="Klopp C."/>
            <person name="Cabau C."/>
            <person name="Gaspin C."/>
            <person name="Thorgaard G.H."/>
            <person name="Boussaha M."/>
            <person name="Quillet E."/>
            <person name="Guyomard R."/>
            <person name="Galiana D."/>
            <person name="Bobe J."/>
            <person name="Volff J.N."/>
            <person name="Genet C."/>
            <person name="Wincker P."/>
            <person name="Jaillon O."/>
            <person name="Roest Crollius H."/>
            <person name="Guiguen Y."/>
        </authorList>
    </citation>
    <scope>NUCLEOTIDE SEQUENCE [LARGE SCALE GENOMIC DNA]</scope>
</reference>
<keyword evidence="7" id="KW-0509">mRNA transport</keyword>
<name>A0A060Z901_ONCMY</name>
<evidence type="ECO:0000256" key="12">
    <source>
        <dbReference type="ARBA" id="ARBA00023136"/>
    </source>
</evidence>
<keyword evidence="5" id="KW-0813">Transport</keyword>
<evidence type="ECO:0000256" key="15">
    <source>
        <dbReference type="ARBA" id="ARBA00031201"/>
    </source>
</evidence>
<dbReference type="STRING" id="8022.A0A060Z901"/>
<dbReference type="AlphaFoldDB" id="A0A060Z901"/>
<comment type="subcellular location">
    <subcellularLocation>
        <location evidence="1">Nucleus membrane</location>
        <topology evidence="1">Multi-pass membrane protein</topology>
    </subcellularLocation>
    <subcellularLocation>
        <location evidence="2">Nucleus</location>
        <location evidence="2">Nuclear pore complex</location>
    </subcellularLocation>
</comment>
<evidence type="ECO:0000256" key="5">
    <source>
        <dbReference type="ARBA" id="ARBA00022448"/>
    </source>
</evidence>
<dbReference type="Proteomes" id="UP000193380">
    <property type="component" value="Unassembled WGS sequence"/>
</dbReference>
<evidence type="ECO:0000256" key="16">
    <source>
        <dbReference type="SAM" id="Phobius"/>
    </source>
</evidence>
<evidence type="ECO:0000256" key="11">
    <source>
        <dbReference type="ARBA" id="ARBA00023132"/>
    </source>
</evidence>
<evidence type="ECO:0000256" key="7">
    <source>
        <dbReference type="ARBA" id="ARBA00022816"/>
    </source>
</evidence>
<keyword evidence="11" id="KW-0906">Nuclear pore complex</keyword>
<dbReference type="GO" id="GO:0030674">
    <property type="term" value="F:protein-macromolecule adaptor activity"/>
    <property type="evidence" value="ECO:0007669"/>
    <property type="project" value="TreeGrafter"/>
</dbReference>
<evidence type="ECO:0000256" key="4">
    <source>
        <dbReference type="ARBA" id="ARBA00017534"/>
    </source>
</evidence>
<evidence type="ECO:0000256" key="6">
    <source>
        <dbReference type="ARBA" id="ARBA00022692"/>
    </source>
</evidence>
<dbReference type="GO" id="GO:0006999">
    <property type="term" value="P:nuclear pore organization"/>
    <property type="evidence" value="ECO:0007669"/>
    <property type="project" value="TreeGrafter"/>
</dbReference>
<keyword evidence="10" id="KW-0811">Translocation</keyword>
<sequence length="123" mass="14003">MCLNEYHLVLLLAGAFIGYSHSLVGVVYNMNYVSFHTMQQYKYLRFKGALPLVVKASAVQALYCLRSFLLLYFFMGYAPRAWICKTLDLSINRLTSQYYLNLPTPPTPSTARQLTPPPRLLGS</sequence>
<dbReference type="PaxDb" id="8022-A0A060Z901"/>
<dbReference type="GO" id="GO:0070762">
    <property type="term" value="C:nuclear pore transmembrane ring"/>
    <property type="evidence" value="ECO:0007669"/>
    <property type="project" value="TreeGrafter"/>
</dbReference>
<evidence type="ECO:0000256" key="2">
    <source>
        <dbReference type="ARBA" id="ARBA00004567"/>
    </source>
</evidence>
<evidence type="ECO:0000313" key="18">
    <source>
        <dbReference type="Proteomes" id="UP000193380"/>
    </source>
</evidence>
<evidence type="ECO:0000256" key="3">
    <source>
        <dbReference type="ARBA" id="ARBA00005760"/>
    </source>
</evidence>
<evidence type="ECO:0000256" key="13">
    <source>
        <dbReference type="ARBA" id="ARBA00023242"/>
    </source>
</evidence>
<comment type="similarity">
    <text evidence="3">Belongs to the NDC1 family.</text>
</comment>
<dbReference type="InterPro" id="IPR019049">
    <property type="entry name" value="Nucleoporin_prot_Ndc1/Nup"/>
</dbReference>
<proteinExistence type="inferred from homology"/>